<sequence length="390" mass="45803">MSDARTSTTIDPTRIRKYTSPQTIKEKKLTLIKSSPHPNLPISILNYTHDAEWTRTWDDLTMACRVLVVETDTGDIVSRAFSKFFNYHESNAYKPTGDELVVRVEEKLDGSIITLFRYQNQWILTSKARFDSVHVEMAQEILDEKYPRVTEKLSPDKTYVFELIHPKNPISLRYTYKDLVLLSVIGKDGSEPPSGFDWTVYPFRRPARSDILITDLDAMRKLNRVNEEGFVVKLYPRHAPLHPQRIKVKFESFLVLIKSKNYQTPEKLAQLYTRKRNAIHTFDEREVTDRMEREKVIYFEALRNIADDFGKKWVAGKLEMWLEIENVFIEAEAELRWVIRKLVDEGFDKHIGTKEREKVLFIWFTGEPMKRQVETFTSSVKLKKTGTIDR</sequence>
<dbReference type="Proteomes" id="UP000772434">
    <property type="component" value="Unassembled WGS sequence"/>
</dbReference>
<evidence type="ECO:0000313" key="3">
    <source>
        <dbReference type="Proteomes" id="UP000772434"/>
    </source>
</evidence>
<organism evidence="2 3">
    <name type="scientific">Rhodocollybia butyracea</name>
    <dbReference type="NCBI Taxonomy" id="206335"/>
    <lineage>
        <taxon>Eukaryota</taxon>
        <taxon>Fungi</taxon>
        <taxon>Dikarya</taxon>
        <taxon>Basidiomycota</taxon>
        <taxon>Agaricomycotina</taxon>
        <taxon>Agaricomycetes</taxon>
        <taxon>Agaricomycetidae</taxon>
        <taxon>Agaricales</taxon>
        <taxon>Marasmiineae</taxon>
        <taxon>Omphalotaceae</taxon>
        <taxon>Rhodocollybia</taxon>
    </lineage>
</organism>
<dbReference type="GO" id="GO:0016874">
    <property type="term" value="F:ligase activity"/>
    <property type="evidence" value="ECO:0007669"/>
    <property type="project" value="UniProtKB-KW"/>
</dbReference>
<proteinExistence type="predicted"/>
<dbReference type="Pfam" id="PF09511">
    <property type="entry name" value="RNA_lig_T4_1"/>
    <property type="match status" value="1"/>
</dbReference>
<gene>
    <name evidence="2" type="ORF">BDP27DRAFT_803431</name>
</gene>
<keyword evidence="2" id="KW-0436">Ligase</keyword>
<accession>A0A9P5Q6W9</accession>
<comment type="caution">
    <text evidence="2">The sequence shown here is derived from an EMBL/GenBank/DDBJ whole genome shotgun (WGS) entry which is preliminary data.</text>
</comment>
<evidence type="ECO:0000313" key="2">
    <source>
        <dbReference type="EMBL" id="KAF9076553.1"/>
    </source>
</evidence>
<dbReference type="InterPro" id="IPR019039">
    <property type="entry name" value="T4-Rnl1-like_N"/>
</dbReference>
<protein>
    <submittedName>
        <fullName evidence="2">RNA ligase-domain-containing protein</fullName>
    </submittedName>
</protein>
<feature type="domain" description="T4 RNA ligase 1-like N-terminal" evidence="1">
    <location>
        <begin position="64"/>
        <end position="182"/>
    </location>
</feature>
<dbReference type="EMBL" id="JADNRY010000006">
    <property type="protein sequence ID" value="KAF9076553.1"/>
    <property type="molecule type" value="Genomic_DNA"/>
</dbReference>
<dbReference type="OrthoDB" id="3217513at2759"/>
<keyword evidence="3" id="KW-1185">Reference proteome</keyword>
<dbReference type="AlphaFoldDB" id="A0A9P5Q6W9"/>
<evidence type="ECO:0000259" key="1">
    <source>
        <dbReference type="Pfam" id="PF09511"/>
    </source>
</evidence>
<reference evidence="2" key="1">
    <citation type="submission" date="2020-11" db="EMBL/GenBank/DDBJ databases">
        <authorList>
            <consortium name="DOE Joint Genome Institute"/>
            <person name="Ahrendt S."/>
            <person name="Riley R."/>
            <person name="Andreopoulos W."/>
            <person name="Labutti K."/>
            <person name="Pangilinan J."/>
            <person name="Ruiz-Duenas F.J."/>
            <person name="Barrasa J.M."/>
            <person name="Sanchez-Garcia M."/>
            <person name="Camarero S."/>
            <person name="Miyauchi S."/>
            <person name="Serrano A."/>
            <person name="Linde D."/>
            <person name="Babiker R."/>
            <person name="Drula E."/>
            <person name="Ayuso-Fernandez I."/>
            <person name="Pacheco R."/>
            <person name="Padilla G."/>
            <person name="Ferreira P."/>
            <person name="Barriuso J."/>
            <person name="Kellner H."/>
            <person name="Castanera R."/>
            <person name="Alfaro M."/>
            <person name="Ramirez L."/>
            <person name="Pisabarro A.G."/>
            <person name="Kuo A."/>
            <person name="Tritt A."/>
            <person name="Lipzen A."/>
            <person name="He G."/>
            <person name="Yan M."/>
            <person name="Ng V."/>
            <person name="Cullen D."/>
            <person name="Martin F."/>
            <person name="Rosso M.-N."/>
            <person name="Henrissat B."/>
            <person name="Hibbett D."/>
            <person name="Martinez A.T."/>
            <person name="Grigoriev I.V."/>
        </authorList>
    </citation>
    <scope>NUCLEOTIDE SEQUENCE</scope>
    <source>
        <strain evidence="2">AH 40177</strain>
    </source>
</reference>
<name>A0A9P5Q6W9_9AGAR</name>